<dbReference type="EMBL" id="ABVL01000002">
    <property type="protein sequence ID" value="EDY21577.1"/>
    <property type="molecule type" value="Genomic_DNA"/>
</dbReference>
<evidence type="ECO:0000256" key="1">
    <source>
        <dbReference type="SAM" id="Coils"/>
    </source>
</evidence>
<dbReference type="eggNOG" id="ENOG50342S4">
    <property type="taxonomic scope" value="Bacteria"/>
</dbReference>
<feature type="chain" id="PRO_5002802383" evidence="2">
    <location>
        <begin position="24"/>
        <end position="270"/>
    </location>
</feature>
<keyword evidence="2" id="KW-0732">Signal</keyword>
<comment type="caution">
    <text evidence="3">The sequence shown here is derived from an EMBL/GenBank/DDBJ whole genome shotgun (WGS) entry which is preliminary data.</text>
</comment>
<dbReference type="AlphaFoldDB" id="B4CVY5"/>
<dbReference type="InParanoid" id="B4CVY5"/>
<keyword evidence="1" id="KW-0175">Coiled coil</keyword>
<dbReference type="RefSeq" id="WP_006978149.1">
    <property type="nucleotide sequence ID" value="NZ_ABVL01000002.1"/>
</dbReference>
<feature type="coiled-coil region" evidence="1">
    <location>
        <begin position="133"/>
        <end position="164"/>
    </location>
</feature>
<feature type="signal peptide" evidence="2">
    <location>
        <begin position="1"/>
        <end position="23"/>
    </location>
</feature>
<organism evidence="3 4">
    <name type="scientific">Chthoniobacter flavus Ellin428</name>
    <dbReference type="NCBI Taxonomy" id="497964"/>
    <lineage>
        <taxon>Bacteria</taxon>
        <taxon>Pseudomonadati</taxon>
        <taxon>Verrucomicrobiota</taxon>
        <taxon>Spartobacteria</taxon>
        <taxon>Chthoniobacterales</taxon>
        <taxon>Chthoniobacteraceae</taxon>
        <taxon>Chthoniobacter</taxon>
    </lineage>
</organism>
<accession>B4CVY5</accession>
<proteinExistence type="predicted"/>
<dbReference type="STRING" id="497964.CfE428DRAFT_0822"/>
<evidence type="ECO:0000313" key="3">
    <source>
        <dbReference type="EMBL" id="EDY21577.1"/>
    </source>
</evidence>
<reference evidence="3 4" key="1">
    <citation type="journal article" date="2011" name="J. Bacteriol.">
        <title>Genome sequence of Chthoniobacter flavus Ellin428, an aerobic heterotrophic soil bacterium.</title>
        <authorList>
            <person name="Kant R."/>
            <person name="van Passel M.W."/>
            <person name="Palva A."/>
            <person name="Lucas S."/>
            <person name="Lapidus A."/>
            <person name="Glavina Del Rio T."/>
            <person name="Dalin E."/>
            <person name="Tice H."/>
            <person name="Bruce D."/>
            <person name="Goodwin L."/>
            <person name="Pitluck S."/>
            <person name="Larimer F.W."/>
            <person name="Land M.L."/>
            <person name="Hauser L."/>
            <person name="Sangwan P."/>
            <person name="de Vos W.M."/>
            <person name="Janssen P.H."/>
            <person name="Smidt H."/>
        </authorList>
    </citation>
    <scope>NUCLEOTIDE SEQUENCE [LARGE SCALE GENOMIC DNA]</scope>
    <source>
        <strain evidence="3 4">Ellin428</strain>
    </source>
</reference>
<evidence type="ECO:0000256" key="2">
    <source>
        <dbReference type="SAM" id="SignalP"/>
    </source>
</evidence>
<keyword evidence="4" id="KW-1185">Reference proteome</keyword>
<sequence length="270" mass="29482" precursor="true">MFWKLRPLAGSLAFVCLCVSAVAVDATPLTPEEMAGAARTDGLSMPMPGEFMASLNKLGKIDWSSKFRIPIGTNYTSRPQMALNLGGLIADGYIAIEAQDQQQVKNIGRDILTLAKSLGVSKDVLERSGSITAFAEKNQWDQLKEELEATQNEVKQSMAEAKDQDLVTLVTVGGWLRGMEVVSGQIAAHYTPTGGKLIRQPGVVTFLNERLDKLPDKIKDDSSVKSVRKKMGDLQHLIAFPLDKAPTAEEVQQVNKLAADTLKDISKRQK</sequence>
<evidence type="ECO:0000313" key="4">
    <source>
        <dbReference type="Proteomes" id="UP000005824"/>
    </source>
</evidence>
<protein>
    <submittedName>
        <fullName evidence="3">Uncharacterized protein</fullName>
    </submittedName>
</protein>
<gene>
    <name evidence="3" type="ORF">CfE428DRAFT_0822</name>
</gene>
<name>B4CVY5_9BACT</name>
<dbReference type="Proteomes" id="UP000005824">
    <property type="component" value="Unassembled WGS sequence"/>
</dbReference>